<dbReference type="AlphaFoldDB" id="A0A177KXR8"/>
<dbReference type="SUPFAM" id="SSF56281">
    <property type="entry name" value="Metallo-hydrolase/oxidoreductase"/>
    <property type="match status" value="1"/>
</dbReference>
<organism evidence="1 2">
    <name type="scientific">Domibacillus aminovorans</name>
    <dbReference type="NCBI Taxonomy" id="29332"/>
    <lineage>
        <taxon>Bacteria</taxon>
        <taxon>Bacillati</taxon>
        <taxon>Bacillota</taxon>
        <taxon>Bacilli</taxon>
        <taxon>Bacillales</taxon>
        <taxon>Bacillaceae</taxon>
        <taxon>Domibacillus</taxon>
    </lineage>
</organism>
<comment type="caution">
    <text evidence="1">The sequence shown here is derived from an EMBL/GenBank/DDBJ whole genome shotgun (WGS) entry which is preliminary data.</text>
</comment>
<dbReference type="RefSeq" id="WP_018392914.1">
    <property type="nucleotide sequence ID" value="NZ_LQWZ01000012.1"/>
</dbReference>
<evidence type="ECO:0000313" key="2">
    <source>
        <dbReference type="Proteomes" id="UP000077271"/>
    </source>
</evidence>
<proteinExistence type="predicted"/>
<sequence>MGTVSLGFDVSLIDLHDSGFAKRTGLSIFHESKKAIIETSASPSIPYLLEGLKELGITPEEIEYVIVTQVHPWEREQYLTTF</sequence>
<dbReference type="OrthoDB" id="9761531at2"/>
<dbReference type="EMBL" id="LQWZ01000012">
    <property type="protein sequence ID" value="OAH57795.1"/>
    <property type="molecule type" value="Genomic_DNA"/>
</dbReference>
<accession>A0A177KXR8</accession>
<gene>
    <name evidence="1" type="ORF">AWH48_01905</name>
</gene>
<reference evidence="1 2" key="1">
    <citation type="submission" date="2016-01" db="EMBL/GenBank/DDBJ databases">
        <title>Investigation of taxonomic status of Bacillus aminovorans.</title>
        <authorList>
            <person name="Verma A."/>
            <person name="Pal Y."/>
            <person name="Krishnamurthi S."/>
        </authorList>
    </citation>
    <scope>NUCLEOTIDE SEQUENCE [LARGE SCALE GENOMIC DNA]</scope>
    <source>
        <strain evidence="1 2">DSM 4337</strain>
    </source>
</reference>
<evidence type="ECO:0000313" key="1">
    <source>
        <dbReference type="EMBL" id="OAH57795.1"/>
    </source>
</evidence>
<dbReference type="InterPro" id="IPR036866">
    <property type="entry name" value="RibonucZ/Hydroxyglut_hydro"/>
</dbReference>
<evidence type="ECO:0008006" key="3">
    <source>
        <dbReference type="Google" id="ProtNLM"/>
    </source>
</evidence>
<dbReference type="Proteomes" id="UP000077271">
    <property type="component" value="Unassembled WGS sequence"/>
</dbReference>
<protein>
    <recommendedName>
        <fullName evidence="3">Metallo-beta-lactamase domain-containing protein</fullName>
    </recommendedName>
</protein>
<dbReference type="Gene3D" id="3.60.15.10">
    <property type="entry name" value="Ribonuclease Z/Hydroxyacylglutathione hydrolase-like"/>
    <property type="match status" value="1"/>
</dbReference>
<name>A0A177KXR8_9BACI</name>